<dbReference type="PROSITE" id="PS50088">
    <property type="entry name" value="ANK_REPEAT"/>
    <property type="match status" value="4"/>
</dbReference>
<dbReference type="SMART" id="SM00248">
    <property type="entry name" value="ANK"/>
    <property type="match status" value="7"/>
</dbReference>
<dbReference type="AlphaFoldDB" id="A0AA35M6A3"/>
<dbReference type="InterPro" id="IPR036291">
    <property type="entry name" value="NAD(P)-bd_dom_sf"/>
</dbReference>
<dbReference type="PROSITE" id="PS50297">
    <property type="entry name" value="ANK_REP_REGION"/>
    <property type="match status" value="4"/>
</dbReference>
<dbReference type="Pfam" id="PF12796">
    <property type="entry name" value="Ank_2"/>
    <property type="match status" value="3"/>
</dbReference>
<evidence type="ECO:0000256" key="3">
    <source>
        <dbReference type="PROSITE-ProRule" id="PRU00023"/>
    </source>
</evidence>
<feature type="repeat" description="ANK" evidence="3">
    <location>
        <begin position="507"/>
        <end position="541"/>
    </location>
</feature>
<feature type="repeat" description="ANK" evidence="3">
    <location>
        <begin position="470"/>
        <end position="494"/>
    </location>
</feature>
<evidence type="ECO:0000313" key="5">
    <source>
        <dbReference type="EMBL" id="CAI6091014.1"/>
    </source>
</evidence>
<sequence length="1081" mass="119538">MEVLGAVASVVTLLEVGGKAGKFIKGIRNIPESFEELREEIGFLKAISTELSKAQEAISNGSHSTRLRSSWPASIQNIRKTLEDTVRDLEDIQTKCERQRPDAEPAAKRRAWLSHRTRISTLLRKAENAKTNLGLALNVFALAIMNAQTLKEDATPGRVHEIENEEEIETPPAVEEICTSVTVMETQLMNPPRTSVVAKMRQIYAGRCRSLALPESDVASPLVGGFEVRGWSGTVDNSSPASGCTCSRNERVSVDDGQSHYSLATKFFLGGSFYTLEFAMRPVNTRRFNSSHWILLDRSKDSLQMSMSQNWVSYFPDDEQQDGTTIVPIIIELKAYDALELLLNEWQGVLSRTGFPRQVGYAVRSEQMAMIQSGEQNERKARMLQKVASYVWDEETEPEATPFHEAAIDGDALEMQLVLDKLGSASIKIIDELDKTGCSALHHASRLGNREAVQALVRAGANINIKDGKDGMTPLMFAALKGQVECMRALLEPGGGKRNDVNQRSNLGYTAINCAVIGGNTTPEGVRLLIEHGATISSRDLDGSTILHHLASTPCPEQDAQEIFRLIFDLGELSIDAQDTQGHSPLLRAVQLNNLPMLRCLIENGACPTVRDNYSYNLMHYAAGKSNLEILEYLMTQDLSELNMKHTNYYDETPLDCLIDAIHSEPWQLGALERQPSTEEVAAFAQLHQTIECANREKDISLLQHALDSLPMESPDTTTACVHLAQLSQRKKENPNPGDCAFYRAIENDVRAWPSGKSLSHIRNIIEEDLNELRNSLSELRNSVDKLINSFMNTVIATGVSSGLGFEAIKQLLQQAQPYKVILGARNIEATENAYSSLSFDRSKHSLSVLPLELNNLKNVKSFARQALGKIGENRIDYLLLNAAISDPAQGPGPHGSKWSEILIVNHTSQHYLVHLLREKLAASKARLVFVSSGAVRNVPDPSVLDEDLLAGSGKDSMTSYPQSKFVALLAAHWWRRQLAGQCDVVAVSPGLIPTTGLQRGSKLSFPAAIMKDAKSVPEGAKSILEAFTRNDFPEDPQQIFLTSWGEWWPKDVYALSLDEALQNKWCQSQDEIEKEMGITA</sequence>
<dbReference type="Gene3D" id="1.25.40.20">
    <property type="entry name" value="Ankyrin repeat-containing domain"/>
    <property type="match status" value="1"/>
</dbReference>
<feature type="repeat" description="ANK" evidence="3">
    <location>
        <begin position="581"/>
        <end position="613"/>
    </location>
</feature>
<evidence type="ECO:0000256" key="2">
    <source>
        <dbReference type="ARBA" id="ARBA00023043"/>
    </source>
</evidence>
<keyword evidence="6" id="KW-1185">Reference proteome</keyword>
<keyword evidence="4" id="KW-0175">Coiled coil</keyword>
<dbReference type="InterPro" id="IPR036770">
    <property type="entry name" value="Ankyrin_rpt-contain_sf"/>
</dbReference>
<name>A0AA35M6A3_9HYPO</name>
<reference evidence="5" key="1">
    <citation type="submission" date="2023-01" db="EMBL/GenBank/DDBJ databases">
        <authorList>
            <person name="Piombo E."/>
        </authorList>
    </citation>
    <scope>NUCLEOTIDE SEQUENCE</scope>
</reference>
<dbReference type="EMBL" id="CABFNP030001058">
    <property type="protein sequence ID" value="CAI6091014.1"/>
    <property type="molecule type" value="Genomic_DNA"/>
</dbReference>
<dbReference type="SUPFAM" id="SSF48403">
    <property type="entry name" value="Ankyrin repeat"/>
    <property type="match status" value="1"/>
</dbReference>
<organism evidence="5 6">
    <name type="scientific">Clonostachys chloroleuca</name>
    <dbReference type="NCBI Taxonomy" id="1926264"/>
    <lineage>
        <taxon>Eukaryota</taxon>
        <taxon>Fungi</taxon>
        <taxon>Dikarya</taxon>
        <taxon>Ascomycota</taxon>
        <taxon>Pezizomycotina</taxon>
        <taxon>Sordariomycetes</taxon>
        <taxon>Hypocreomycetidae</taxon>
        <taxon>Hypocreales</taxon>
        <taxon>Bionectriaceae</taxon>
        <taxon>Clonostachys</taxon>
    </lineage>
</organism>
<protein>
    <submittedName>
        <fullName evidence="5">Uncharacterized protein</fullName>
    </submittedName>
</protein>
<dbReference type="PANTHER" id="PTHR24198:SF165">
    <property type="entry name" value="ANKYRIN REPEAT-CONTAINING PROTEIN-RELATED"/>
    <property type="match status" value="1"/>
</dbReference>
<gene>
    <name evidence="5" type="ORF">CCHLO57077_00018124</name>
</gene>
<accession>A0AA35M6A3</accession>
<keyword evidence="2 3" id="KW-0040">ANK repeat</keyword>
<dbReference type="Gene3D" id="3.40.50.720">
    <property type="entry name" value="NAD(P)-binding Rossmann-like Domain"/>
    <property type="match status" value="1"/>
</dbReference>
<dbReference type="PANTHER" id="PTHR24198">
    <property type="entry name" value="ANKYRIN REPEAT AND PROTEIN KINASE DOMAIN-CONTAINING PROTEIN"/>
    <property type="match status" value="1"/>
</dbReference>
<dbReference type="SUPFAM" id="SSF51735">
    <property type="entry name" value="NAD(P)-binding Rossmann-fold domains"/>
    <property type="match status" value="1"/>
</dbReference>
<evidence type="ECO:0000256" key="4">
    <source>
        <dbReference type="SAM" id="Coils"/>
    </source>
</evidence>
<dbReference type="InterPro" id="IPR002347">
    <property type="entry name" value="SDR_fam"/>
</dbReference>
<evidence type="ECO:0000313" key="6">
    <source>
        <dbReference type="Proteomes" id="UP001160390"/>
    </source>
</evidence>
<comment type="caution">
    <text evidence="5">The sequence shown here is derived from an EMBL/GenBank/DDBJ whole genome shotgun (WGS) entry which is preliminary data.</text>
</comment>
<feature type="repeat" description="ANK" evidence="3">
    <location>
        <begin position="436"/>
        <end position="468"/>
    </location>
</feature>
<dbReference type="InterPro" id="IPR002110">
    <property type="entry name" value="Ankyrin_rpt"/>
</dbReference>
<keyword evidence="1" id="KW-0677">Repeat</keyword>
<feature type="coiled-coil region" evidence="4">
    <location>
        <begin position="763"/>
        <end position="790"/>
    </location>
</feature>
<dbReference type="Proteomes" id="UP001160390">
    <property type="component" value="Unassembled WGS sequence"/>
</dbReference>
<proteinExistence type="predicted"/>
<evidence type="ECO:0000256" key="1">
    <source>
        <dbReference type="ARBA" id="ARBA00022737"/>
    </source>
</evidence>
<dbReference type="Pfam" id="PF00106">
    <property type="entry name" value="adh_short"/>
    <property type="match status" value="1"/>
</dbReference>